<dbReference type="RefSeq" id="WP_344988509.1">
    <property type="nucleotide sequence ID" value="NZ_BAAAXV010000002.1"/>
</dbReference>
<name>A0ABV5SA35_9ACTN</name>
<comment type="caution">
    <text evidence="2">The sequence shown here is derived from an EMBL/GenBank/DDBJ whole genome shotgun (WGS) entry which is preliminary data.</text>
</comment>
<protein>
    <submittedName>
        <fullName evidence="2">Uncharacterized protein</fullName>
    </submittedName>
</protein>
<organism evidence="2 3">
    <name type="scientific">Nonomuraea helvata</name>
    <dbReference type="NCBI Taxonomy" id="37484"/>
    <lineage>
        <taxon>Bacteria</taxon>
        <taxon>Bacillati</taxon>
        <taxon>Actinomycetota</taxon>
        <taxon>Actinomycetes</taxon>
        <taxon>Streptosporangiales</taxon>
        <taxon>Streptosporangiaceae</taxon>
        <taxon>Nonomuraea</taxon>
    </lineage>
</organism>
<evidence type="ECO:0000256" key="1">
    <source>
        <dbReference type="SAM" id="MobiDB-lite"/>
    </source>
</evidence>
<evidence type="ECO:0000313" key="3">
    <source>
        <dbReference type="Proteomes" id="UP001589532"/>
    </source>
</evidence>
<sequence length="129" mass="13812">MSEDQTDTPVPLPPPLRLLTEQEDIHVGNALIGKAQEYSVDWFVAQQLVYAALGALGLFPLPGAMDPPGEDCSALKLAWDTTKHPDSEYLGQWVRCSEAAGHGSTDHRASGVADWSDGEPGTVPDTRTA</sequence>
<gene>
    <name evidence="2" type="ORF">ACFFSA_36075</name>
</gene>
<proteinExistence type="predicted"/>
<dbReference type="EMBL" id="JBHMBW010000047">
    <property type="protein sequence ID" value="MFB9628527.1"/>
    <property type="molecule type" value="Genomic_DNA"/>
</dbReference>
<accession>A0ABV5SA35</accession>
<dbReference type="Proteomes" id="UP001589532">
    <property type="component" value="Unassembled WGS sequence"/>
</dbReference>
<reference evidence="2 3" key="1">
    <citation type="submission" date="2024-09" db="EMBL/GenBank/DDBJ databases">
        <authorList>
            <person name="Sun Q."/>
            <person name="Mori K."/>
        </authorList>
    </citation>
    <scope>NUCLEOTIDE SEQUENCE [LARGE SCALE GENOMIC DNA]</scope>
    <source>
        <strain evidence="2 3">JCM 3143</strain>
    </source>
</reference>
<feature type="region of interest" description="Disordered" evidence="1">
    <location>
        <begin position="100"/>
        <end position="129"/>
    </location>
</feature>
<evidence type="ECO:0000313" key="2">
    <source>
        <dbReference type="EMBL" id="MFB9628527.1"/>
    </source>
</evidence>
<keyword evidence="3" id="KW-1185">Reference proteome</keyword>